<feature type="compositionally biased region" description="Polar residues" evidence="1">
    <location>
        <begin position="74"/>
        <end position="86"/>
    </location>
</feature>
<protein>
    <recommendedName>
        <fullName evidence="2">BURP domain-containing protein</fullName>
    </recommendedName>
</protein>
<reference evidence="3" key="1">
    <citation type="submission" date="2022-04" db="EMBL/GenBank/DDBJ databases">
        <title>Shinella lacus sp. nov., a novel member of the genus Shinella from water.</title>
        <authorList>
            <person name="Deng Y."/>
        </authorList>
    </citation>
    <scope>NUCLEOTIDE SEQUENCE</scope>
    <source>
        <strain evidence="3">JCM 31239</strain>
    </source>
</reference>
<evidence type="ECO:0000313" key="3">
    <source>
        <dbReference type="EMBL" id="MDO6125057.1"/>
    </source>
</evidence>
<accession>A0ABT8XMU4</accession>
<organism evidence="3 4">
    <name type="scientific">Shinella curvata</name>
    <dbReference type="NCBI Taxonomy" id="1817964"/>
    <lineage>
        <taxon>Bacteria</taxon>
        <taxon>Pseudomonadati</taxon>
        <taxon>Pseudomonadota</taxon>
        <taxon>Alphaproteobacteria</taxon>
        <taxon>Hyphomicrobiales</taxon>
        <taxon>Rhizobiaceae</taxon>
        <taxon>Shinella</taxon>
    </lineage>
</organism>
<dbReference type="PROSITE" id="PS51277">
    <property type="entry name" value="BURP"/>
    <property type="match status" value="1"/>
</dbReference>
<proteinExistence type="predicted"/>
<dbReference type="EMBL" id="WHSC02000021">
    <property type="protein sequence ID" value="MDO6125057.1"/>
    <property type="molecule type" value="Genomic_DNA"/>
</dbReference>
<evidence type="ECO:0000259" key="2">
    <source>
        <dbReference type="PROSITE" id="PS51277"/>
    </source>
</evidence>
<evidence type="ECO:0000256" key="1">
    <source>
        <dbReference type="SAM" id="MobiDB-lite"/>
    </source>
</evidence>
<dbReference type="InterPro" id="IPR004873">
    <property type="entry name" value="BURP_dom"/>
</dbReference>
<feature type="domain" description="BURP" evidence="2">
    <location>
        <begin position="1"/>
        <end position="86"/>
    </location>
</feature>
<name>A0ABT8XMU4_9HYPH</name>
<sequence>MQLIETNVHSGEGTTTVEFVGEGGEKVSVCMAAHDMPEDAAITRAKEIMVQLTAFDSDPAQQGDIGDEAMNKEAAQNTGFTPVNPS</sequence>
<evidence type="ECO:0000313" key="4">
    <source>
        <dbReference type="Proteomes" id="UP001177080"/>
    </source>
</evidence>
<gene>
    <name evidence="3" type="ORF">GB928_028135</name>
</gene>
<dbReference type="RefSeq" id="WP_244764203.1">
    <property type="nucleotide sequence ID" value="NZ_JALJCJ010000015.1"/>
</dbReference>
<feature type="region of interest" description="Disordered" evidence="1">
    <location>
        <begin position="59"/>
        <end position="86"/>
    </location>
</feature>
<dbReference type="Proteomes" id="UP001177080">
    <property type="component" value="Unassembled WGS sequence"/>
</dbReference>
<comment type="caution">
    <text evidence="3">The sequence shown here is derived from an EMBL/GenBank/DDBJ whole genome shotgun (WGS) entry which is preliminary data.</text>
</comment>
<keyword evidence="4" id="KW-1185">Reference proteome</keyword>